<feature type="transmembrane region" description="Helical" evidence="6">
    <location>
        <begin position="102"/>
        <end position="122"/>
    </location>
</feature>
<evidence type="ECO:0000256" key="3">
    <source>
        <dbReference type="ARBA" id="ARBA00022692"/>
    </source>
</evidence>
<name>A0A7C9NCH7_9RHOB</name>
<protein>
    <submittedName>
        <fullName evidence="8">EamA family transporter</fullName>
    </submittedName>
</protein>
<proteinExistence type="inferred from homology"/>
<dbReference type="GO" id="GO:0016020">
    <property type="term" value="C:membrane"/>
    <property type="evidence" value="ECO:0007669"/>
    <property type="project" value="UniProtKB-SubCell"/>
</dbReference>
<evidence type="ECO:0000256" key="1">
    <source>
        <dbReference type="ARBA" id="ARBA00004141"/>
    </source>
</evidence>
<reference evidence="8 9" key="1">
    <citation type="submission" date="2019-12" db="EMBL/GenBank/DDBJ databases">
        <authorList>
            <person name="Lee S.D."/>
        </authorList>
    </citation>
    <scope>NUCLEOTIDE SEQUENCE [LARGE SCALE GENOMIC DNA]</scope>
    <source>
        <strain evidence="8 9">GH1-50</strain>
    </source>
</reference>
<evidence type="ECO:0000256" key="5">
    <source>
        <dbReference type="ARBA" id="ARBA00023136"/>
    </source>
</evidence>
<keyword evidence="5 6" id="KW-0472">Membrane</keyword>
<sequence length="310" mass="31738">MSDTTPIRPGALNWALLNLLSLVWGTAFLSIGISLESLPPLTTAAARVSVAALVLVALLPVFGASLRDIPSARALLFAVLAGVIGYSLPFALLAWGQQFVPSAVAGVAMGSVPLLLVPLVFIFSPEEGIGPRRIIGLILGFIGLLLIVGPGALPAGGDGAGWTFGALACVGAAFSYAVASILTRRAPKVPMMVFAAVSMLAGAVVILPIALLTDGVPSDVSTRSLVAAIYLGVFPTAMAGALRVHIIRTAGSLFMSIAAFLVPLWAVIFGVVLMGEDLPPQLFVALALILAGIAVAQSGQIRQIFGRKAV</sequence>
<feature type="transmembrane region" description="Helical" evidence="6">
    <location>
        <begin position="134"/>
        <end position="153"/>
    </location>
</feature>
<reference evidence="8 9" key="2">
    <citation type="submission" date="2020-03" db="EMBL/GenBank/DDBJ databases">
        <title>Kangsaoukella pontilimi gen. nov., sp. nov., a new member of the family Rhodobacteraceae isolated from a tidal mudflat.</title>
        <authorList>
            <person name="Kim I.S."/>
        </authorList>
    </citation>
    <scope>NUCLEOTIDE SEQUENCE [LARGE SCALE GENOMIC DNA]</scope>
    <source>
        <strain evidence="8 9">GH1-50</strain>
    </source>
</reference>
<feature type="transmembrane region" description="Helical" evidence="6">
    <location>
        <begin position="225"/>
        <end position="246"/>
    </location>
</feature>
<dbReference type="InterPro" id="IPR050638">
    <property type="entry name" value="AA-Vitamin_Transporters"/>
</dbReference>
<dbReference type="PANTHER" id="PTHR32322">
    <property type="entry name" value="INNER MEMBRANE TRANSPORTER"/>
    <property type="match status" value="1"/>
</dbReference>
<keyword evidence="3 6" id="KW-0812">Transmembrane</keyword>
<dbReference type="AlphaFoldDB" id="A0A7C9NCH7"/>
<feature type="transmembrane region" description="Helical" evidence="6">
    <location>
        <begin position="159"/>
        <end position="179"/>
    </location>
</feature>
<feature type="transmembrane region" description="Helical" evidence="6">
    <location>
        <begin position="41"/>
        <end position="62"/>
    </location>
</feature>
<dbReference type="InterPro" id="IPR037185">
    <property type="entry name" value="EmrE-like"/>
</dbReference>
<gene>
    <name evidence="8" type="ORF">GQ651_02450</name>
</gene>
<dbReference type="SUPFAM" id="SSF103481">
    <property type="entry name" value="Multidrug resistance efflux transporter EmrE"/>
    <property type="match status" value="2"/>
</dbReference>
<feature type="transmembrane region" description="Helical" evidence="6">
    <location>
        <begin position="191"/>
        <end position="213"/>
    </location>
</feature>
<accession>A0A7C9NCH7</accession>
<evidence type="ECO:0000313" key="8">
    <source>
        <dbReference type="EMBL" id="MXQ06699.1"/>
    </source>
</evidence>
<keyword evidence="9" id="KW-1185">Reference proteome</keyword>
<dbReference type="Proteomes" id="UP000480350">
    <property type="component" value="Unassembled WGS sequence"/>
</dbReference>
<evidence type="ECO:0000256" key="4">
    <source>
        <dbReference type="ARBA" id="ARBA00022989"/>
    </source>
</evidence>
<dbReference type="PANTHER" id="PTHR32322:SF2">
    <property type="entry name" value="EAMA DOMAIN-CONTAINING PROTEIN"/>
    <property type="match status" value="1"/>
</dbReference>
<feature type="domain" description="EamA" evidence="7">
    <location>
        <begin position="18"/>
        <end position="148"/>
    </location>
</feature>
<comment type="caution">
    <text evidence="8">The sequence shown here is derived from an EMBL/GenBank/DDBJ whole genome shotgun (WGS) entry which is preliminary data.</text>
</comment>
<dbReference type="Pfam" id="PF00892">
    <property type="entry name" value="EamA"/>
    <property type="match status" value="2"/>
</dbReference>
<comment type="similarity">
    <text evidence="2">Belongs to the EamA transporter family.</text>
</comment>
<evidence type="ECO:0000259" key="7">
    <source>
        <dbReference type="Pfam" id="PF00892"/>
    </source>
</evidence>
<dbReference type="InterPro" id="IPR000620">
    <property type="entry name" value="EamA_dom"/>
</dbReference>
<keyword evidence="4 6" id="KW-1133">Transmembrane helix</keyword>
<evidence type="ECO:0000256" key="6">
    <source>
        <dbReference type="SAM" id="Phobius"/>
    </source>
</evidence>
<dbReference type="RefSeq" id="WP_160762622.1">
    <property type="nucleotide sequence ID" value="NZ_WUPT01000001.1"/>
</dbReference>
<comment type="subcellular location">
    <subcellularLocation>
        <location evidence="1">Membrane</location>
        <topology evidence="1">Multi-pass membrane protein</topology>
    </subcellularLocation>
</comment>
<feature type="transmembrane region" description="Helical" evidence="6">
    <location>
        <begin position="74"/>
        <end position="96"/>
    </location>
</feature>
<feature type="transmembrane region" description="Helical" evidence="6">
    <location>
        <begin position="281"/>
        <end position="299"/>
    </location>
</feature>
<dbReference type="EMBL" id="WUPT01000001">
    <property type="protein sequence ID" value="MXQ06699.1"/>
    <property type="molecule type" value="Genomic_DNA"/>
</dbReference>
<evidence type="ECO:0000313" key="9">
    <source>
        <dbReference type="Proteomes" id="UP000480350"/>
    </source>
</evidence>
<evidence type="ECO:0000256" key="2">
    <source>
        <dbReference type="ARBA" id="ARBA00007362"/>
    </source>
</evidence>
<feature type="transmembrane region" description="Helical" evidence="6">
    <location>
        <begin position="12"/>
        <end position="35"/>
    </location>
</feature>
<feature type="transmembrane region" description="Helical" evidence="6">
    <location>
        <begin position="253"/>
        <end position="275"/>
    </location>
</feature>
<feature type="domain" description="EamA" evidence="7">
    <location>
        <begin position="164"/>
        <end position="295"/>
    </location>
</feature>
<organism evidence="8 9">
    <name type="scientific">Kangsaoukella pontilimi</name>
    <dbReference type="NCBI Taxonomy" id="2691042"/>
    <lineage>
        <taxon>Bacteria</taxon>
        <taxon>Pseudomonadati</taxon>
        <taxon>Pseudomonadota</taxon>
        <taxon>Alphaproteobacteria</taxon>
        <taxon>Rhodobacterales</taxon>
        <taxon>Paracoccaceae</taxon>
        <taxon>Kangsaoukella</taxon>
    </lineage>
</organism>